<keyword evidence="10 13" id="KW-1133">Transmembrane helix</keyword>
<dbReference type="EMBL" id="AP027742">
    <property type="protein sequence ID" value="BDZ78008.1"/>
    <property type="molecule type" value="Genomic_DNA"/>
</dbReference>
<accession>A0ABM8ICG6</accession>
<feature type="domain" description="Peptidase M50" evidence="14">
    <location>
        <begin position="131"/>
        <end position="187"/>
    </location>
</feature>
<protein>
    <submittedName>
        <fullName evidence="15">Peptidase</fullName>
    </submittedName>
</protein>
<dbReference type="Proteomes" id="UP001305815">
    <property type="component" value="Chromosome"/>
</dbReference>
<evidence type="ECO:0000256" key="5">
    <source>
        <dbReference type="ARBA" id="ARBA00022670"/>
    </source>
</evidence>
<keyword evidence="8" id="KW-0378">Hydrolase</keyword>
<evidence type="ECO:0000259" key="14">
    <source>
        <dbReference type="Pfam" id="PF02163"/>
    </source>
</evidence>
<dbReference type="RefSeq" id="WP_256194976.1">
    <property type="nucleotide sequence ID" value="NZ_AP027742.1"/>
</dbReference>
<evidence type="ECO:0000256" key="7">
    <source>
        <dbReference type="ARBA" id="ARBA00022723"/>
    </source>
</evidence>
<organism evidence="15 16">
    <name type="scientific">Claveliimonas bilis</name>
    <dbReference type="NCBI Taxonomy" id="3028070"/>
    <lineage>
        <taxon>Bacteria</taxon>
        <taxon>Bacillati</taxon>
        <taxon>Bacillota</taxon>
        <taxon>Clostridia</taxon>
        <taxon>Lachnospirales</taxon>
        <taxon>Lachnospiraceae</taxon>
        <taxon>Claveliimonas</taxon>
    </lineage>
</organism>
<dbReference type="InterPro" id="IPR008915">
    <property type="entry name" value="Peptidase_M50"/>
</dbReference>
<keyword evidence="4" id="KW-1003">Cell membrane</keyword>
<feature type="transmembrane region" description="Helical" evidence="13">
    <location>
        <begin position="201"/>
        <end position="223"/>
    </location>
</feature>
<dbReference type="CDD" id="cd06158">
    <property type="entry name" value="S2P-M50_like_1"/>
    <property type="match status" value="1"/>
</dbReference>
<evidence type="ECO:0000256" key="3">
    <source>
        <dbReference type="ARBA" id="ARBA00007931"/>
    </source>
</evidence>
<evidence type="ECO:0000256" key="11">
    <source>
        <dbReference type="ARBA" id="ARBA00023049"/>
    </source>
</evidence>
<comment type="subcellular location">
    <subcellularLocation>
        <location evidence="2">Cell membrane</location>
        <topology evidence="2">Multi-pass membrane protein</topology>
    </subcellularLocation>
</comment>
<evidence type="ECO:0000313" key="16">
    <source>
        <dbReference type="Proteomes" id="UP001305815"/>
    </source>
</evidence>
<evidence type="ECO:0000256" key="10">
    <source>
        <dbReference type="ARBA" id="ARBA00022989"/>
    </source>
</evidence>
<dbReference type="InterPro" id="IPR052348">
    <property type="entry name" value="Metallopeptidase_M50B"/>
</dbReference>
<feature type="domain" description="Peptidase M50" evidence="14">
    <location>
        <begin position="18"/>
        <end position="115"/>
    </location>
</feature>
<comment type="similarity">
    <text evidence="3">Belongs to the peptidase M50B family.</text>
</comment>
<evidence type="ECO:0000313" key="15">
    <source>
        <dbReference type="EMBL" id="BDZ78008.1"/>
    </source>
</evidence>
<evidence type="ECO:0000256" key="12">
    <source>
        <dbReference type="ARBA" id="ARBA00023136"/>
    </source>
</evidence>
<keyword evidence="11" id="KW-0482">Metalloprotease</keyword>
<keyword evidence="7" id="KW-0479">Metal-binding</keyword>
<keyword evidence="12 13" id="KW-0472">Membrane</keyword>
<dbReference type="PANTHER" id="PTHR35864:SF1">
    <property type="entry name" value="ZINC METALLOPROTEASE YWHC-RELATED"/>
    <property type="match status" value="1"/>
</dbReference>
<evidence type="ECO:0000256" key="8">
    <source>
        <dbReference type="ARBA" id="ARBA00022801"/>
    </source>
</evidence>
<keyword evidence="9" id="KW-0862">Zinc</keyword>
<reference evidence="16" key="1">
    <citation type="journal article" date="2023" name="Int. J. Syst. Evol. Microbiol.">
        <title>Claveliimonas bilis gen. nov., sp. nov., deoxycholic acid-producing bacteria isolated from human faeces, and reclassification of Sellimonas monacensis Zenner et al. 2021 as Claveliimonas monacensis comb. nov.</title>
        <authorList>
            <person name="Hisatomi A."/>
            <person name="Kastawa N.W.E.P.G."/>
            <person name="Song I."/>
            <person name="Ohkuma M."/>
            <person name="Fukiya S."/>
            <person name="Sakamoto M."/>
        </authorList>
    </citation>
    <scope>NUCLEOTIDE SEQUENCE [LARGE SCALE GENOMIC DNA]</scope>
    <source>
        <strain evidence="16">12BBH14</strain>
    </source>
</reference>
<dbReference type="PANTHER" id="PTHR35864">
    <property type="entry name" value="ZINC METALLOPROTEASE MJ0611-RELATED"/>
    <property type="match status" value="1"/>
</dbReference>
<dbReference type="InterPro" id="IPR044537">
    <property type="entry name" value="Rip2-like"/>
</dbReference>
<evidence type="ECO:0000256" key="1">
    <source>
        <dbReference type="ARBA" id="ARBA00001947"/>
    </source>
</evidence>
<feature type="transmembrane region" description="Helical" evidence="13">
    <location>
        <begin position="54"/>
        <end position="72"/>
    </location>
</feature>
<proteinExistence type="inferred from homology"/>
<keyword evidence="5" id="KW-0645">Protease</keyword>
<feature type="transmembrane region" description="Helical" evidence="13">
    <location>
        <begin position="124"/>
        <end position="149"/>
    </location>
</feature>
<evidence type="ECO:0000256" key="13">
    <source>
        <dbReference type="SAM" id="Phobius"/>
    </source>
</evidence>
<dbReference type="Pfam" id="PF02163">
    <property type="entry name" value="Peptidase_M50"/>
    <property type="match status" value="2"/>
</dbReference>
<feature type="transmembrane region" description="Helical" evidence="13">
    <location>
        <begin position="12"/>
        <end position="34"/>
    </location>
</feature>
<name>A0ABM8ICG6_9FIRM</name>
<keyword evidence="6 13" id="KW-0812">Transmembrane</keyword>
<comment type="cofactor">
    <cofactor evidence="1">
        <name>Zn(2+)</name>
        <dbReference type="ChEBI" id="CHEBI:29105"/>
    </cofactor>
</comment>
<feature type="transmembrane region" description="Helical" evidence="13">
    <location>
        <begin position="177"/>
        <end position="195"/>
    </location>
</feature>
<feature type="transmembrane region" description="Helical" evidence="13">
    <location>
        <begin position="92"/>
        <end position="118"/>
    </location>
</feature>
<evidence type="ECO:0000256" key="2">
    <source>
        <dbReference type="ARBA" id="ARBA00004651"/>
    </source>
</evidence>
<gene>
    <name evidence="15" type="ORF">Lac1_21910</name>
</gene>
<evidence type="ECO:0000256" key="9">
    <source>
        <dbReference type="ARBA" id="ARBA00022833"/>
    </source>
</evidence>
<evidence type="ECO:0000256" key="4">
    <source>
        <dbReference type="ARBA" id="ARBA00022475"/>
    </source>
</evidence>
<keyword evidence="16" id="KW-1185">Reference proteome</keyword>
<sequence length="230" mass="25807">MVFQYYLEQLRALLYTVPVILIAITFHEYAHGWVSEKLGDPTPRLEGRMSLNPLKHLDLAGTLCLIFFHVGWAKPVRINTRYYKDRRKGIILVSLAGPVMNFIIAFLSLVLCMLFAVYGGEDSAFAQTGFLLCYYSVQMNIGLGVFNLIPFPPLDGSNVLEQIYPKVAYFYARIRPYRTLILVVLLMSGALSYPMNSVGNWLFRLMWTIVSALMGIDSGGAVVPSGGTYV</sequence>
<evidence type="ECO:0000256" key="6">
    <source>
        <dbReference type="ARBA" id="ARBA00022692"/>
    </source>
</evidence>